<comment type="caution">
    <text evidence="1">The sequence shown here is derived from an EMBL/GenBank/DDBJ whole genome shotgun (WGS) entry which is preliminary data.</text>
</comment>
<sequence>MNEDVVILICRVNDNNSCWGNWGNSSWNCDNCNNINNRDDIVVDSSSDPRVSRGSNCANTIKRLLNAGYKLINTNVIQDCGIKIVYTFVKYRHRPTPTPPPNPCGIESISPDNCASC</sequence>
<organism evidence="1">
    <name type="scientific">bioreactor metagenome</name>
    <dbReference type="NCBI Taxonomy" id="1076179"/>
    <lineage>
        <taxon>unclassified sequences</taxon>
        <taxon>metagenomes</taxon>
        <taxon>ecological metagenomes</taxon>
    </lineage>
</organism>
<reference evidence="1" key="1">
    <citation type="submission" date="2019-08" db="EMBL/GenBank/DDBJ databases">
        <authorList>
            <person name="Kucharzyk K."/>
            <person name="Murdoch R.W."/>
            <person name="Higgins S."/>
            <person name="Loffler F."/>
        </authorList>
    </citation>
    <scope>NUCLEOTIDE SEQUENCE</scope>
</reference>
<dbReference type="AlphaFoldDB" id="A0A645FG38"/>
<name>A0A645FG38_9ZZZZ</name>
<proteinExistence type="predicted"/>
<accession>A0A645FG38</accession>
<evidence type="ECO:0000313" key="1">
    <source>
        <dbReference type="EMBL" id="MPN13348.1"/>
    </source>
</evidence>
<gene>
    <name evidence="1" type="ORF">SDC9_160669</name>
</gene>
<dbReference type="EMBL" id="VSSQ01059845">
    <property type="protein sequence ID" value="MPN13348.1"/>
    <property type="molecule type" value="Genomic_DNA"/>
</dbReference>
<protein>
    <submittedName>
        <fullName evidence="1">Uncharacterized protein</fullName>
    </submittedName>
</protein>